<evidence type="ECO:0000313" key="2">
    <source>
        <dbReference type="EMBL" id="BAT14809.1"/>
    </source>
</evidence>
<keyword evidence="3" id="KW-1185">Reference proteome</keyword>
<dbReference type="PANTHER" id="PTHR35166:SF15">
    <property type="entry name" value="OS05G0193700 PROTEIN"/>
    <property type="match status" value="1"/>
</dbReference>
<sequence length="164" mass="17923">MDLTAHAHSSEASWTWTLQLNRLPNLPLLRWRGVTQLTTRRGESAVSITAEAMAEGVERKPPADAAGGGESEDSPPSPAAVERMARLPPADVAWFLSLRRENLGHQFGYVFTAPADRDDPAASPEEIAGDWFEAGGCFEKADEVIERIQASVRAQYEAQGFVEM</sequence>
<reference evidence="2 3" key="2">
    <citation type="journal article" date="2013" name="Plant Cell Physiol.">
        <title>Rice Annotation Project Database (RAP-DB): an integrative and interactive database for rice genomics.</title>
        <authorList>
            <person name="Sakai H."/>
            <person name="Lee S.S."/>
            <person name="Tanaka T."/>
            <person name="Numa H."/>
            <person name="Kim J."/>
            <person name="Kawahara Y."/>
            <person name="Wakimoto H."/>
            <person name="Yang C.C."/>
            <person name="Iwamoto M."/>
            <person name="Abe T."/>
            <person name="Yamada Y."/>
            <person name="Muto A."/>
            <person name="Inokuchi H."/>
            <person name="Ikemura T."/>
            <person name="Matsumoto T."/>
            <person name="Sasaki T."/>
            <person name="Itoh T."/>
        </authorList>
    </citation>
    <scope>NUCLEOTIDE SEQUENCE [LARGE SCALE GENOMIC DNA]</scope>
    <source>
        <strain evidence="3">cv. Nipponbare</strain>
    </source>
</reference>
<organism evidence="2 3">
    <name type="scientific">Oryza sativa subsp. japonica</name>
    <name type="common">Rice</name>
    <dbReference type="NCBI Taxonomy" id="39947"/>
    <lineage>
        <taxon>Eukaryota</taxon>
        <taxon>Viridiplantae</taxon>
        <taxon>Streptophyta</taxon>
        <taxon>Embryophyta</taxon>
        <taxon>Tracheophyta</taxon>
        <taxon>Spermatophyta</taxon>
        <taxon>Magnoliopsida</taxon>
        <taxon>Liliopsida</taxon>
        <taxon>Poales</taxon>
        <taxon>Poaceae</taxon>
        <taxon>BOP clade</taxon>
        <taxon>Oryzoideae</taxon>
        <taxon>Oryzeae</taxon>
        <taxon>Oryzinae</taxon>
        <taxon>Oryza</taxon>
        <taxon>Oryza sativa</taxon>
    </lineage>
</organism>
<protein>
    <submittedName>
        <fullName evidence="2">Os11g0607400 protein</fullName>
    </submittedName>
</protein>
<gene>
    <name evidence="2" type="ordered locus">Os11g0607400</name>
    <name evidence="2" type="ORF">OSNPB_110607400</name>
</gene>
<reference evidence="3" key="1">
    <citation type="journal article" date="2005" name="Nature">
        <title>The map-based sequence of the rice genome.</title>
        <authorList>
            <consortium name="International rice genome sequencing project (IRGSP)"/>
            <person name="Matsumoto T."/>
            <person name="Wu J."/>
            <person name="Kanamori H."/>
            <person name="Katayose Y."/>
            <person name="Fujisawa M."/>
            <person name="Namiki N."/>
            <person name="Mizuno H."/>
            <person name="Yamamoto K."/>
            <person name="Antonio B.A."/>
            <person name="Baba T."/>
            <person name="Sakata K."/>
            <person name="Nagamura Y."/>
            <person name="Aoki H."/>
            <person name="Arikawa K."/>
            <person name="Arita K."/>
            <person name="Bito T."/>
            <person name="Chiden Y."/>
            <person name="Fujitsuka N."/>
            <person name="Fukunaka R."/>
            <person name="Hamada M."/>
            <person name="Harada C."/>
            <person name="Hayashi A."/>
            <person name="Hijishita S."/>
            <person name="Honda M."/>
            <person name="Hosokawa S."/>
            <person name="Ichikawa Y."/>
            <person name="Idonuma A."/>
            <person name="Iijima M."/>
            <person name="Ikeda M."/>
            <person name="Ikeno M."/>
            <person name="Ito K."/>
            <person name="Ito S."/>
            <person name="Ito T."/>
            <person name="Ito Y."/>
            <person name="Ito Y."/>
            <person name="Iwabuchi A."/>
            <person name="Kamiya K."/>
            <person name="Karasawa W."/>
            <person name="Kurita K."/>
            <person name="Katagiri S."/>
            <person name="Kikuta A."/>
            <person name="Kobayashi H."/>
            <person name="Kobayashi N."/>
            <person name="Machita K."/>
            <person name="Maehara T."/>
            <person name="Masukawa M."/>
            <person name="Mizubayashi T."/>
            <person name="Mukai Y."/>
            <person name="Nagasaki H."/>
            <person name="Nagata Y."/>
            <person name="Naito S."/>
            <person name="Nakashima M."/>
            <person name="Nakama Y."/>
            <person name="Nakamichi Y."/>
            <person name="Nakamura M."/>
            <person name="Meguro A."/>
            <person name="Negishi M."/>
            <person name="Ohta I."/>
            <person name="Ohta T."/>
            <person name="Okamoto M."/>
            <person name="Ono N."/>
            <person name="Saji S."/>
            <person name="Sakaguchi M."/>
            <person name="Sakai K."/>
            <person name="Shibata M."/>
            <person name="Shimokawa T."/>
            <person name="Song J."/>
            <person name="Takazaki Y."/>
            <person name="Terasawa K."/>
            <person name="Tsugane M."/>
            <person name="Tsuji K."/>
            <person name="Ueda S."/>
            <person name="Waki K."/>
            <person name="Yamagata H."/>
            <person name="Yamamoto M."/>
            <person name="Yamamoto S."/>
            <person name="Yamane H."/>
            <person name="Yoshiki S."/>
            <person name="Yoshihara R."/>
            <person name="Yukawa K."/>
            <person name="Zhong H."/>
            <person name="Yano M."/>
            <person name="Yuan Q."/>
            <person name="Ouyang S."/>
            <person name="Liu J."/>
            <person name="Jones K.M."/>
            <person name="Gansberger K."/>
            <person name="Moffat K."/>
            <person name="Hill J."/>
            <person name="Bera J."/>
            <person name="Fadrosh D."/>
            <person name="Jin S."/>
            <person name="Johri S."/>
            <person name="Kim M."/>
            <person name="Overton L."/>
            <person name="Reardon M."/>
            <person name="Tsitrin T."/>
            <person name="Vuong H."/>
            <person name="Weaver B."/>
            <person name="Ciecko A."/>
            <person name="Tallon L."/>
            <person name="Jackson J."/>
            <person name="Pai G."/>
            <person name="Aken S.V."/>
            <person name="Utterback T."/>
            <person name="Reidmuller S."/>
            <person name="Feldblyum T."/>
            <person name="Hsiao J."/>
            <person name="Zismann V."/>
            <person name="Iobst S."/>
            <person name="de Vazeille A.R."/>
            <person name="Buell C.R."/>
            <person name="Ying K."/>
            <person name="Li Y."/>
            <person name="Lu T."/>
            <person name="Huang Y."/>
            <person name="Zhao Q."/>
            <person name="Feng Q."/>
            <person name="Zhang L."/>
            <person name="Zhu J."/>
            <person name="Weng Q."/>
            <person name="Mu J."/>
            <person name="Lu Y."/>
            <person name="Fan D."/>
            <person name="Liu Y."/>
            <person name="Guan J."/>
            <person name="Zhang Y."/>
            <person name="Yu S."/>
            <person name="Liu X."/>
            <person name="Zhang Y."/>
            <person name="Hong G."/>
            <person name="Han B."/>
            <person name="Choisne N."/>
            <person name="Demange N."/>
            <person name="Orjeda G."/>
            <person name="Samain S."/>
            <person name="Cattolico L."/>
            <person name="Pelletier E."/>
            <person name="Couloux A."/>
            <person name="Segurens B."/>
            <person name="Wincker P."/>
            <person name="D'Hont A."/>
            <person name="Scarpelli C."/>
            <person name="Weissenbach J."/>
            <person name="Salanoubat M."/>
            <person name="Quetier F."/>
            <person name="Yu Y."/>
            <person name="Kim H.R."/>
            <person name="Rambo T."/>
            <person name="Currie J."/>
            <person name="Collura K."/>
            <person name="Luo M."/>
            <person name="Yang T."/>
            <person name="Ammiraju J.S.S."/>
            <person name="Engler F."/>
            <person name="Soderlund C."/>
            <person name="Wing R.A."/>
            <person name="Palmer L.E."/>
            <person name="de la Bastide M."/>
            <person name="Spiegel L."/>
            <person name="Nascimento L."/>
            <person name="Zutavern T."/>
            <person name="O'Shaughnessy A."/>
            <person name="Dike S."/>
            <person name="Dedhia N."/>
            <person name="Preston R."/>
            <person name="Balija V."/>
            <person name="McCombie W.R."/>
            <person name="Chow T."/>
            <person name="Chen H."/>
            <person name="Chung M."/>
            <person name="Chen C."/>
            <person name="Shaw J."/>
            <person name="Wu H."/>
            <person name="Hsiao K."/>
            <person name="Chao Y."/>
            <person name="Chu M."/>
            <person name="Cheng C."/>
            <person name="Hour A."/>
            <person name="Lee P."/>
            <person name="Lin S."/>
            <person name="Lin Y."/>
            <person name="Liou J."/>
            <person name="Liu S."/>
            <person name="Hsing Y."/>
            <person name="Raghuvanshi S."/>
            <person name="Mohanty A."/>
            <person name="Bharti A.K."/>
            <person name="Gaur A."/>
            <person name="Gupta V."/>
            <person name="Kumar D."/>
            <person name="Ravi V."/>
            <person name="Vij S."/>
            <person name="Kapur A."/>
            <person name="Khurana P."/>
            <person name="Khurana P."/>
            <person name="Khurana J.P."/>
            <person name="Tyagi A.K."/>
            <person name="Gaikwad K."/>
            <person name="Singh A."/>
            <person name="Dalal V."/>
            <person name="Srivastava S."/>
            <person name="Dixit A."/>
            <person name="Pal A.K."/>
            <person name="Ghazi I.A."/>
            <person name="Yadav M."/>
            <person name="Pandit A."/>
            <person name="Bhargava A."/>
            <person name="Sureshbabu K."/>
            <person name="Batra K."/>
            <person name="Sharma T.R."/>
            <person name="Mohapatra T."/>
            <person name="Singh N.K."/>
            <person name="Messing J."/>
            <person name="Nelson A.B."/>
            <person name="Fuks G."/>
            <person name="Kavchok S."/>
            <person name="Keizer G."/>
            <person name="Linton E."/>
            <person name="Llaca V."/>
            <person name="Song R."/>
            <person name="Tanyolac B."/>
            <person name="Young S."/>
            <person name="Ho-Il K."/>
            <person name="Hahn J.H."/>
            <person name="Sangsakoo G."/>
            <person name="Vanavichit A."/>
            <person name="de Mattos Luiz.A.T."/>
            <person name="Zimmer P.D."/>
            <person name="Malone G."/>
            <person name="Dellagostin O."/>
            <person name="de Oliveira A.C."/>
            <person name="Bevan M."/>
            <person name="Bancroft I."/>
            <person name="Minx P."/>
            <person name="Cordum H."/>
            <person name="Wilson R."/>
            <person name="Cheng Z."/>
            <person name="Jin W."/>
            <person name="Jiang J."/>
            <person name="Leong S.A."/>
            <person name="Iwama H."/>
            <person name="Gojobori T."/>
            <person name="Itoh T."/>
            <person name="Niimura Y."/>
            <person name="Fujii Y."/>
            <person name="Habara T."/>
            <person name="Sakai H."/>
            <person name="Sato Y."/>
            <person name="Wilson G."/>
            <person name="Kumar K."/>
            <person name="McCouch S."/>
            <person name="Juretic N."/>
            <person name="Hoen D."/>
            <person name="Wright S."/>
            <person name="Bruskiewich R."/>
            <person name="Bureau T."/>
            <person name="Miyao A."/>
            <person name="Hirochika H."/>
            <person name="Nishikawa T."/>
            <person name="Kadowaki K."/>
            <person name="Sugiura M."/>
            <person name="Burr B."/>
            <person name="Sasaki T."/>
        </authorList>
    </citation>
    <scope>NUCLEOTIDE SEQUENCE [LARGE SCALE GENOMIC DNA]</scope>
    <source>
        <strain evidence="3">cv. Nipponbare</strain>
    </source>
</reference>
<feature type="region of interest" description="Disordered" evidence="1">
    <location>
        <begin position="52"/>
        <end position="81"/>
    </location>
</feature>
<dbReference type="PANTHER" id="PTHR35166">
    <property type="entry name" value="OS05G0193700 PROTEIN-RELATED"/>
    <property type="match status" value="1"/>
</dbReference>
<dbReference type="InParanoid" id="A0A0P0Y476"/>
<dbReference type="AlphaFoldDB" id="A0A0P0Y476"/>
<accession>A0A0P0Y476</accession>
<dbReference type="PaxDb" id="39947-A0A0P0Y476"/>
<evidence type="ECO:0000256" key="1">
    <source>
        <dbReference type="SAM" id="MobiDB-lite"/>
    </source>
</evidence>
<reference evidence="2 3" key="3">
    <citation type="journal article" date="2013" name="Rice">
        <title>Improvement of the Oryza sativa Nipponbare reference genome using next generation sequence and optical map data.</title>
        <authorList>
            <person name="Kawahara Y."/>
            <person name="de la Bastide M."/>
            <person name="Hamilton J.P."/>
            <person name="Kanamori H."/>
            <person name="McCombie W.R."/>
            <person name="Ouyang S."/>
            <person name="Schwartz D.C."/>
            <person name="Tanaka T."/>
            <person name="Wu J."/>
            <person name="Zhou S."/>
            <person name="Childs K.L."/>
            <person name="Davidson R.M."/>
            <person name="Lin H."/>
            <person name="Quesada-Ocampo L."/>
            <person name="Vaillancourt B."/>
            <person name="Sakai H."/>
            <person name="Lee S.S."/>
            <person name="Kim J."/>
            <person name="Numa H."/>
            <person name="Itoh T."/>
            <person name="Buell C.R."/>
            <person name="Matsumoto T."/>
        </authorList>
    </citation>
    <scope>NUCLEOTIDE SEQUENCE [LARGE SCALE GENOMIC DNA]</scope>
    <source>
        <strain evidence="3">cv. Nipponbare</strain>
    </source>
</reference>
<name>A0A0P0Y476_ORYSJ</name>
<dbReference type="EMBL" id="AP014967">
    <property type="protein sequence ID" value="BAT14809.1"/>
    <property type="molecule type" value="Genomic_DNA"/>
</dbReference>
<evidence type="ECO:0000313" key="3">
    <source>
        <dbReference type="Proteomes" id="UP000059680"/>
    </source>
</evidence>
<dbReference type="Proteomes" id="UP000059680">
    <property type="component" value="Chromosome 11"/>
</dbReference>
<proteinExistence type="predicted"/>